<accession>A0AAF0USI3</accession>
<gene>
    <name evidence="1" type="ORF">MTR67_044349</name>
</gene>
<dbReference type="AlphaFoldDB" id="A0AAF0USI3"/>
<name>A0AAF0USI3_SOLVR</name>
<evidence type="ECO:0000313" key="1">
    <source>
        <dbReference type="EMBL" id="WMV50964.1"/>
    </source>
</evidence>
<proteinExistence type="predicted"/>
<evidence type="ECO:0008006" key="3">
    <source>
        <dbReference type="Google" id="ProtNLM"/>
    </source>
</evidence>
<protein>
    <recommendedName>
        <fullName evidence="3">Gag-pol polyprotein</fullName>
    </recommendedName>
</protein>
<reference evidence="1" key="1">
    <citation type="submission" date="2023-08" db="EMBL/GenBank/DDBJ databases">
        <title>A de novo genome assembly of Solanum verrucosum Schlechtendal, a Mexican diploid species geographically isolated from the other diploid A-genome species in potato relatives.</title>
        <authorList>
            <person name="Hosaka K."/>
        </authorList>
    </citation>
    <scope>NUCLEOTIDE SEQUENCE</scope>
    <source>
        <tissue evidence="1">Young leaves</tissue>
    </source>
</reference>
<organism evidence="1 2">
    <name type="scientific">Solanum verrucosum</name>
    <dbReference type="NCBI Taxonomy" id="315347"/>
    <lineage>
        <taxon>Eukaryota</taxon>
        <taxon>Viridiplantae</taxon>
        <taxon>Streptophyta</taxon>
        <taxon>Embryophyta</taxon>
        <taxon>Tracheophyta</taxon>
        <taxon>Spermatophyta</taxon>
        <taxon>Magnoliopsida</taxon>
        <taxon>eudicotyledons</taxon>
        <taxon>Gunneridae</taxon>
        <taxon>Pentapetalae</taxon>
        <taxon>asterids</taxon>
        <taxon>lamiids</taxon>
        <taxon>Solanales</taxon>
        <taxon>Solanaceae</taxon>
        <taxon>Solanoideae</taxon>
        <taxon>Solaneae</taxon>
        <taxon>Solanum</taxon>
    </lineage>
</organism>
<dbReference type="EMBL" id="CP133621">
    <property type="protein sequence ID" value="WMV50964.1"/>
    <property type="molecule type" value="Genomic_DNA"/>
</dbReference>
<sequence length="272" mass="31017">MIYMPPRRNTVRRNVCKNVRQEVPQILVDPLAEQVTNDEFQAAFHALFQAMTAQANREVVDLVNPRVDTVTTRVRDFTSINPSEFHGSKVEEDPQEIIDGVYKVLMIMGVMPVEKAESATYHLKGVSQMWFNQWKEERVVDEGPLGLEKFKVAFLDMFFLLEMREAESYVDFGKVPFYGLVPREAQRVMVMTTSLKLTSPRHSYEGIHEPWSRPLVVVPLVDLEAVARPLGCHLHTPNSSPRAFPRVVVFTTSREVARGGEPILGSFWELTA</sequence>
<dbReference type="Proteomes" id="UP001234989">
    <property type="component" value="Chromosome 10"/>
</dbReference>
<keyword evidence="2" id="KW-1185">Reference proteome</keyword>
<evidence type="ECO:0000313" key="2">
    <source>
        <dbReference type="Proteomes" id="UP001234989"/>
    </source>
</evidence>